<comment type="caution">
    <text evidence="7">The sequence shown here is derived from an EMBL/GenBank/DDBJ whole genome shotgun (WGS) entry which is preliminary data.</text>
</comment>
<dbReference type="GO" id="GO:0071973">
    <property type="term" value="P:bacterial-type flagellum-dependent cell motility"/>
    <property type="evidence" value="ECO:0007669"/>
    <property type="project" value="InterPro"/>
</dbReference>
<evidence type="ECO:0000313" key="7">
    <source>
        <dbReference type="EMBL" id="HHJ63621.1"/>
    </source>
</evidence>
<comment type="subunit">
    <text evidence="6">The basal body constitutes a major portion of the flagellar organelle and consists of a number of rings mounted on a central rod.</text>
</comment>
<proteinExistence type="inferred from homology"/>
<protein>
    <recommendedName>
        <fullName evidence="3 6">Flagellar basal body rod protein FlgB</fullName>
    </recommendedName>
</protein>
<comment type="similarity">
    <text evidence="2 6">Belongs to the flagella basal body rod proteins family.</text>
</comment>
<name>A0A7C5QDU1_AQUAO</name>
<keyword evidence="7" id="KW-0282">Flagellum</keyword>
<dbReference type="GO" id="GO:0030694">
    <property type="term" value="C:bacterial-type flagellum basal body, rod"/>
    <property type="evidence" value="ECO:0007669"/>
    <property type="project" value="InterPro"/>
</dbReference>
<keyword evidence="4 6" id="KW-0975">Bacterial flagellum</keyword>
<evidence type="ECO:0000256" key="6">
    <source>
        <dbReference type="PIRNR" id="PIRNR002889"/>
    </source>
</evidence>
<sequence length="124" mass="14487">MDIFKSIRKVEPHADFSWMRHKVLLSNVANADTPNYRAKDLEFAREVRRIPLRRTHPKHMAPSSPERFRVIEIRRNLVGNDRNNVSLEEEMAKLAQNRIAYEVYMRMIAGSVDKLNNVIKGGSR</sequence>
<dbReference type="PIRSF" id="PIRSF002889">
    <property type="entry name" value="Rod_FlgB"/>
    <property type="match status" value="1"/>
</dbReference>
<organism evidence="7">
    <name type="scientific">Aquifex aeolicus</name>
    <dbReference type="NCBI Taxonomy" id="63363"/>
    <lineage>
        <taxon>Bacteria</taxon>
        <taxon>Pseudomonadati</taxon>
        <taxon>Aquificota</taxon>
        <taxon>Aquificia</taxon>
        <taxon>Aquificales</taxon>
        <taxon>Aquificaceae</taxon>
        <taxon>Aquifex</taxon>
    </lineage>
</organism>
<dbReference type="NCBIfam" id="TIGR01396">
    <property type="entry name" value="FlgB"/>
    <property type="match status" value="1"/>
</dbReference>
<comment type="subcellular location">
    <subcellularLocation>
        <location evidence="1 6">Bacterial flagellum basal body</location>
    </subcellularLocation>
</comment>
<evidence type="ECO:0000256" key="3">
    <source>
        <dbReference type="ARBA" id="ARBA00014376"/>
    </source>
</evidence>
<reference evidence="7" key="1">
    <citation type="journal article" date="2020" name="mSystems">
        <title>Genome- and Community-Level Interaction Insights into Carbon Utilization and Element Cycling Functions of Hydrothermarchaeota in Hydrothermal Sediment.</title>
        <authorList>
            <person name="Zhou Z."/>
            <person name="Liu Y."/>
            <person name="Xu W."/>
            <person name="Pan J."/>
            <person name="Luo Z.H."/>
            <person name="Li M."/>
        </authorList>
    </citation>
    <scope>NUCLEOTIDE SEQUENCE [LARGE SCALE GENOMIC DNA]</scope>
    <source>
        <strain evidence="7">HyVt-501</strain>
    </source>
</reference>
<evidence type="ECO:0000256" key="4">
    <source>
        <dbReference type="ARBA" id="ARBA00023143"/>
    </source>
</evidence>
<keyword evidence="7" id="KW-0966">Cell projection</keyword>
<evidence type="ECO:0000256" key="1">
    <source>
        <dbReference type="ARBA" id="ARBA00004117"/>
    </source>
</evidence>
<accession>A0A7C5QDU1</accession>
<dbReference type="Proteomes" id="UP000885792">
    <property type="component" value="Unassembled WGS sequence"/>
</dbReference>
<dbReference type="AlphaFoldDB" id="A0A7C5QDU1"/>
<evidence type="ECO:0000256" key="5">
    <source>
        <dbReference type="ARBA" id="ARBA00024934"/>
    </source>
</evidence>
<dbReference type="InterPro" id="IPR006300">
    <property type="entry name" value="FlgB"/>
</dbReference>
<gene>
    <name evidence="7" type="primary">flgB</name>
    <name evidence="7" type="ORF">ENJ61_01810</name>
</gene>
<dbReference type="EMBL" id="DRNB01000062">
    <property type="protein sequence ID" value="HHJ63621.1"/>
    <property type="molecule type" value="Genomic_DNA"/>
</dbReference>
<evidence type="ECO:0000256" key="2">
    <source>
        <dbReference type="ARBA" id="ARBA00009677"/>
    </source>
</evidence>
<comment type="function">
    <text evidence="5 6">Structural component of flagellum, the bacterial motility apparatus. Part of the rod structure of flagellar basal body.</text>
</comment>
<keyword evidence="7" id="KW-0969">Cilium</keyword>